<keyword evidence="4" id="KW-0288">FMN</keyword>
<evidence type="ECO:0000256" key="2">
    <source>
        <dbReference type="ARBA" id="ARBA00006961"/>
    </source>
</evidence>
<keyword evidence="8" id="KW-1185">Reference proteome</keyword>
<feature type="domain" description="Flavodoxin-like" evidence="6">
    <location>
        <begin position="16"/>
        <end position="201"/>
    </location>
</feature>
<evidence type="ECO:0000256" key="4">
    <source>
        <dbReference type="ARBA" id="ARBA00022643"/>
    </source>
</evidence>
<dbReference type="Gene3D" id="3.40.50.360">
    <property type="match status" value="1"/>
</dbReference>
<dbReference type="InterPro" id="IPR005025">
    <property type="entry name" value="FMN_Rdtase-like_dom"/>
</dbReference>
<dbReference type="InterPro" id="IPR001226">
    <property type="entry name" value="Flavodoxin_CS"/>
</dbReference>
<evidence type="ECO:0000256" key="1">
    <source>
        <dbReference type="ARBA" id="ARBA00001917"/>
    </source>
</evidence>
<comment type="similarity">
    <text evidence="2">Belongs to the WrbA family.</text>
</comment>
<protein>
    <recommendedName>
        <fullName evidence="5">Flavoprotein WrbA</fullName>
    </recommendedName>
</protein>
<comment type="cofactor">
    <cofactor evidence="1">
        <name>FMN</name>
        <dbReference type="ChEBI" id="CHEBI:58210"/>
    </cofactor>
</comment>
<dbReference type="NCBIfam" id="NF002999">
    <property type="entry name" value="PRK03767.1"/>
    <property type="match status" value="1"/>
</dbReference>
<dbReference type="PROSITE" id="PS00201">
    <property type="entry name" value="FLAVODOXIN"/>
    <property type="match status" value="1"/>
</dbReference>
<dbReference type="EMBL" id="JBHSMT010000026">
    <property type="protein sequence ID" value="MFC5475115.1"/>
    <property type="molecule type" value="Genomic_DNA"/>
</dbReference>
<dbReference type="InterPro" id="IPR029039">
    <property type="entry name" value="Flavoprotein-like_sf"/>
</dbReference>
<gene>
    <name evidence="7" type="primary">wrbA</name>
    <name evidence="7" type="ORF">ACFPM8_14225</name>
</gene>
<dbReference type="GO" id="GO:0003955">
    <property type="term" value="F:NAD(P)H dehydrogenase (quinone) activity"/>
    <property type="evidence" value="ECO:0007669"/>
    <property type="project" value="UniProtKB-EC"/>
</dbReference>
<accession>A0ABW0MAL8</accession>
<dbReference type="RefSeq" id="WP_378998220.1">
    <property type="nucleotide sequence ID" value="NZ_JBHSMT010000026.1"/>
</dbReference>
<evidence type="ECO:0000313" key="8">
    <source>
        <dbReference type="Proteomes" id="UP001596045"/>
    </source>
</evidence>
<name>A0ABW0MAL8_9BURK</name>
<comment type="caution">
    <text evidence="7">The sequence shown here is derived from an EMBL/GenBank/DDBJ whole genome shotgun (WGS) entry which is preliminary data.</text>
</comment>
<keyword evidence="7" id="KW-0560">Oxidoreductase</keyword>
<proteinExistence type="inferred from homology"/>
<dbReference type="NCBIfam" id="TIGR01755">
    <property type="entry name" value="flav_wrbA"/>
    <property type="match status" value="1"/>
</dbReference>
<evidence type="ECO:0000256" key="5">
    <source>
        <dbReference type="ARBA" id="ARBA00029652"/>
    </source>
</evidence>
<dbReference type="SUPFAM" id="SSF52218">
    <property type="entry name" value="Flavoproteins"/>
    <property type="match status" value="1"/>
</dbReference>
<sequence length="218" mass="22986">MNTSNIPSRTVHNTPILVLYYSRHGSTRKLAELISQGIDSVPGCEARLRTVPAVSTVTEASEPDIPASGAPYVELQDLEQCAGLALGSPTRFGNMAAAMKYFWDGTSTHWLAGTLAGKPACVFTSTGSLHGGQESTLMSMMTPLLHHGMLLMGLPYTLPELMTTSTGGTPYGPSHWSGINGTQPISAESRTLAIAQGRRLAETALKLNASLNTASRGA</sequence>
<evidence type="ECO:0000313" key="7">
    <source>
        <dbReference type="EMBL" id="MFC5475115.1"/>
    </source>
</evidence>
<dbReference type="InterPro" id="IPR010089">
    <property type="entry name" value="Flavoprotein_WrbA-like"/>
</dbReference>
<dbReference type="InterPro" id="IPR008254">
    <property type="entry name" value="Flavodoxin/NO_synth"/>
</dbReference>
<dbReference type="Proteomes" id="UP001596045">
    <property type="component" value="Unassembled WGS sequence"/>
</dbReference>
<evidence type="ECO:0000259" key="6">
    <source>
        <dbReference type="PROSITE" id="PS50902"/>
    </source>
</evidence>
<organism evidence="7 8">
    <name type="scientific">Paraherbaspirillum soli</name>
    <dbReference type="NCBI Taxonomy" id="631222"/>
    <lineage>
        <taxon>Bacteria</taxon>
        <taxon>Pseudomonadati</taxon>
        <taxon>Pseudomonadota</taxon>
        <taxon>Betaproteobacteria</taxon>
        <taxon>Burkholderiales</taxon>
        <taxon>Oxalobacteraceae</taxon>
        <taxon>Paraherbaspirillum</taxon>
    </lineage>
</organism>
<dbReference type="PANTHER" id="PTHR30546">
    <property type="entry name" value="FLAVODOXIN-RELATED PROTEIN WRBA-RELATED"/>
    <property type="match status" value="1"/>
</dbReference>
<dbReference type="PANTHER" id="PTHR30546:SF23">
    <property type="entry name" value="FLAVOPROTEIN-LIKE PROTEIN YCP4-RELATED"/>
    <property type="match status" value="1"/>
</dbReference>
<dbReference type="PROSITE" id="PS50902">
    <property type="entry name" value="FLAVODOXIN_LIKE"/>
    <property type="match status" value="1"/>
</dbReference>
<reference evidence="8" key="1">
    <citation type="journal article" date="2019" name="Int. J. Syst. Evol. Microbiol.">
        <title>The Global Catalogue of Microorganisms (GCM) 10K type strain sequencing project: providing services to taxonomists for standard genome sequencing and annotation.</title>
        <authorList>
            <consortium name="The Broad Institute Genomics Platform"/>
            <consortium name="The Broad Institute Genome Sequencing Center for Infectious Disease"/>
            <person name="Wu L."/>
            <person name="Ma J."/>
        </authorList>
    </citation>
    <scope>NUCLEOTIDE SEQUENCE [LARGE SCALE GENOMIC DNA]</scope>
    <source>
        <strain evidence="8">JCM 17066</strain>
    </source>
</reference>
<dbReference type="Pfam" id="PF03358">
    <property type="entry name" value="FMN_red"/>
    <property type="match status" value="1"/>
</dbReference>
<evidence type="ECO:0000256" key="3">
    <source>
        <dbReference type="ARBA" id="ARBA00022630"/>
    </source>
</evidence>
<keyword evidence="3" id="KW-0285">Flavoprotein</keyword>